<dbReference type="Pfam" id="PF14724">
    <property type="entry name" value="mit_SMPDase"/>
    <property type="match status" value="1"/>
</dbReference>
<evidence type="ECO:0000256" key="2">
    <source>
        <dbReference type="ARBA" id="ARBA00022692"/>
    </source>
</evidence>
<dbReference type="Proteomes" id="UP001634394">
    <property type="component" value="Unassembled WGS sequence"/>
</dbReference>
<evidence type="ECO:0000256" key="4">
    <source>
        <dbReference type="ARBA" id="ARBA00023136"/>
    </source>
</evidence>
<dbReference type="InterPro" id="IPR024129">
    <property type="entry name" value="Sphingomy_SMPD4"/>
</dbReference>
<feature type="region of interest" description="Disordered" evidence="5">
    <location>
        <begin position="203"/>
        <end position="231"/>
    </location>
</feature>
<evidence type="ECO:0000256" key="6">
    <source>
        <dbReference type="SAM" id="Phobius"/>
    </source>
</evidence>
<evidence type="ECO:0000256" key="5">
    <source>
        <dbReference type="SAM" id="MobiDB-lite"/>
    </source>
</evidence>
<accession>A0ABD3V6E6</accession>
<comment type="subcellular location">
    <subcellularLocation>
        <location evidence="1">Membrane</location>
        <topology evidence="1">Single-pass membrane protein</topology>
    </subcellularLocation>
</comment>
<feature type="transmembrane region" description="Helical" evidence="6">
    <location>
        <begin position="768"/>
        <end position="787"/>
    </location>
</feature>
<dbReference type="AlphaFoldDB" id="A0ABD3V6E6"/>
<protein>
    <recommendedName>
        <fullName evidence="9">Sphingomyelin phosphodiesterase 4</fullName>
    </recommendedName>
</protein>
<keyword evidence="2 6" id="KW-0812">Transmembrane</keyword>
<evidence type="ECO:0000313" key="7">
    <source>
        <dbReference type="EMBL" id="KAL3856323.1"/>
    </source>
</evidence>
<reference evidence="7 8" key="1">
    <citation type="submission" date="2024-11" db="EMBL/GenBank/DDBJ databases">
        <title>Chromosome-level genome assembly of the freshwater bivalve Anodonta woodiana.</title>
        <authorList>
            <person name="Chen X."/>
        </authorList>
    </citation>
    <scope>NUCLEOTIDE SEQUENCE [LARGE SCALE GENOMIC DNA]</scope>
    <source>
        <strain evidence="7">MN2024</strain>
        <tissue evidence="7">Gills</tissue>
    </source>
</reference>
<evidence type="ECO:0000313" key="8">
    <source>
        <dbReference type="Proteomes" id="UP001634394"/>
    </source>
</evidence>
<feature type="transmembrane region" description="Helical" evidence="6">
    <location>
        <begin position="793"/>
        <end position="814"/>
    </location>
</feature>
<feature type="compositionally biased region" description="Polar residues" evidence="5">
    <location>
        <begin position="204"/>
        <end position="231"/>
    </location>
</feature>
<keyword evidence="8" id="KW-1185">Reference proteome</keyword>
<evidence type="ECO:0000256" key="1">
    <source>
        <dbReference type="ARBA" id="ARBA00004167"/>
    </source>
</evidence>
<keyword evidence="3 6" id="KW-1133">Transmembrane helix</keyword>
<proteinExistence type="predicted"/>
<dbReference type="EMBL" id="JBJQND010000013">
    <property type="protein sequence ID" value="KAL3856323.1"/>
    <property type="molecule type" value="Genomic_DNA"/>
</dbReference>
<evidence type="ECO:0000256" key="3">
    <source>
        <dbReference type="ARBA" id="ARBA00022989"/>
    </source>
</evidence>
<keyword evidence="4 6" id="KW-0472">Membrane</keyword>
<dbReference type="GO" id="GO:0016020">
    <property type="term" value="C:membrane"/>
    <property type="evidence" value="ECO:0007669"/>
    <property type="project" value="UniProtKB-SubCell"/>
</dbReference>
<organism evidence="7 8">
    <name type="scientific">Sinanodonta woodiana</name>
    <name type="common">Chinese pond mussel</name>
    <name type="synonym">Anodonta woodiana</name>
    <dbReference type="NCBI Taxonomy" id="1069815"/>
    <lineage>
        <taxon>Eukaryota</taxon>
        <taxon>Metazoa</taxon>
        <taxon>Spiralia</taxon>
        <taxon>Lophotrochozoa</taxon>
        <taxon>Mollusca</taxon>
        <taxon>Bivalvia</taxon>
        <taxon>Autobranchia</taxon>
        <taxon>Heteroconchia</taxon>
        <taxon>Palaeoheterodonta</taxon>
        <taxon>Unionida</taxon>
        <taxon>Unionoidea</taxon>
        <taxon>Unionidae</taxon>
        <taxon>Unioninae</taxon>
        <taxon>Sinanodonta</taxon>
    </lineage>
</organism>
<dbReference type="PANTHER" id="PTHR12988:SF6">
    <property type="entry name" value="SPHINGOMYELIN PHOSPHODIESTERASE 4"/>
    <property type="match status" value="1"/>
</dbReference>
<comment type="caution">
    <text evidence="7">The sequence shown here is derived from an EMBL/GenBank/DDBJ whole genome shotgun (WGS) entry which is preliminary data.</text>
</comment>
<sequence>MAASMSFSASSNITVRIQNAILKPIPQRCKEIEEIIKSGSPKDFRTLLPSLVENIFGFGGDTGWNLDVISKTHFHHDFEAIRQFLGPEGPLLTLIYNLQTDPYLTYEFPFKCLPAPTRQQIEERSLPMFFVSKIQLQSTGQPTVALTAFEYYLFHFAYALVNPLWQEKGPHWNNLNEITYPALLEDYMQYFLPLKKKALPKFPQSLSPNRSPGGHQHNSSTRGSTGNTPSWPRTRMGLLKANLITAQKSHSQNSPVSEKAEAEIWWSETLVQVLAEFWLNQNSLDMDKSFMNHSSLMHTSRYGEPSKADTFFSLFDHFVPSNNHVRLCRMFIKHIHHFVNSAGLEGIGSYQTHEPSPLDEFKRALIPQHLQKKIYAFLQHSFAKWPLDSSFRLILETWLTYIQPWRYTNISPTVKAGIDQEVKEEVADSWFPFIRDNLLFYSTLFQLFLNRTAKLDLTSIYNANIVYRVSKVFSLSNLSDLLQEVERMLCSSSLRQSPGPLGGSCLSKEFRSQELSIVLNVQIVDLERPGFTYTNMFGPVTVKEVKQLLNQIAAAKASVTAVKPVRSAKKSGWASFFDVSSLFKDASFGDLSAAESKKLLQYLEQAVTNICRTFNLSPPIDPIPPRPKSGYLSLYPELEEPDDISLDDNDMLLPSTPECVRTDEGLRLTPLGRYQLMNGLKKFDIGLQCDPDLQPIRSFENAALVRMLHRASSFINTNYENEITFLYNRPDFVGKLARVFLAAPHGANKPTSSPLPKDLERQLHKPRLSLRFLGSYQMLIYLGLMYLLTYFVWGFGFFGFTFFLLGCIIVYGVFQAMVQPSSTDSDKYL</sequence>
<name>A0ABD3V6E6_SINWO</name>
<evidence type="ECO:0008006" key="9">
    <source>
        <dbReference type="Google" id="ProtNLM"/>
    </source>
</evidence>
<gene>
    <name evidence="7" type="ORF">ACJMK2_011093</name>
</gene>
<dbReference type="PANTHER" id="PTHR12988">
    <property type="entry name" value="SPHINGOMYELIN PHOSPHODIESTERASE 4"/>
    <property type="match status" value="1"/>
</dbReference>